<dbReference type="InterPro" id="IPR009057">
    <property type="entry name" value="Homeodomain-like_sf"/>
</dbReference>
<accession>A8SB03</accession>
<dbReference type="PANTHER" id="PTHR30055">
    <property type="entry name" value="HTH-TYPE TRANSCRIPTIONAL REGULATOR RUTR"/>
    <property type="match status" value="1"/>
</dbReference>
<comment type="caution">
    <text evidence="4">The sequence shown here is derived from an EMBL/GenBank/DDBJ whole genome shotgun (WGS) entry which is preliminary data.</text>
</comment>
<dbReference type="PROSITE" id="PS50977">
    <property type="entry name" value="HTH_TETR_2"/>
    <property type="match status" value="1"/>
</dbReference>
<dbReference type="InterPro" id="IPR001647">
    <property type="entry name" value="HTH_TetR"/>
</dbReference>
<protein>
    <submittedName>
        <fullName evidence="4">Transcriptional regulator, TetR family</fullName>
    </submittedName>
</protein>
<reference evidence="4 5" key="2">
    <citation type="submission" date="2007-09" db="EMBL/GenBank/DDBJ databases">
        <authorList>
            <person name="Fulton L."/>
            <person name="Clifton S."/>
            <person name="Fulton B."/>
            <person name="Xu J."/>
            <person name="Minx P."/>
            <person name="Pepin K.H."/>
            <person name="Johnson M."/>
            <person name="Thiruvilangam P."/>
            <person name="Bhonagiri V."/>
            <person name="Nash W.E."/>
            <person name="Mardis E.R."/>
            <person name="Wilson R.K."/>
        </authorList>
    </citation>
    <scope>NUCLEOTIDE SEQUENCE [LARGE SCALE GENOMIC DNA]</scope>
    <source>
        <strain evidence="4 5">M21/2</strain>
    </source>
</reference>
<reference evidence="4 5" key="1">
    <citation type="submission" date="2007-09" db="EMBL/GenBank/DDBJ databases">
        <title>Draft genome sequence of Faecalibacterium prausnitzii M21/2.</title>
        <authorList>
            <person name="Sudarsanam P."/>
            <person name="Ley R."/>
            <person name="Guruge J."/>
            <person name="Turnbaugh P.J."/>
            <person name="Mahowald M."/>
            <person name="Liep D."/>
            <person name="Gordon J."/>
        </authorList>
    </citation>
    <scope>NUCLEOTIDE SEQUENCE [LARGE SCALE GENOMIC DNA]</scope>
    <source>
        <strain evidence="4 5">M21/2</strain>
    </source>
</reference>
<sequence length="202" mass="22492">METGKANTVSTGRTLMQEKLGALVRTQAMQLFRQQGLHFTMQQVAEPLHISKKTIYTVYPSKEALLLDMVDHAFAEIHRCKQEILAGGGTLQEKLRAVIIAMPAEYAALDLRQMKELDEKYPVVAARVRSQLENGWEPTMALLEQAVAEGVMRPVSLPVLRQMITASIESFLADRSLAESGVQYVAVLEEMISILLEGVLPR</sequence>
<dbReference type="InterPro" id="IPR036271">
    <property type="entry name" value="Tet_transcr_reg_TetR-rel_C_sf"/>
</dbReference>
<evidence type="ECO:0000256" key="1">
    <source>
        <dbReference type="ARBA" id="ARBA00023125"/>
    </source>
</evidence>
<dbReference type="Gene3D" id="1.10.10.60">
    <property type="entry name" value="Homeodomain-like"/>
    <property type="match status" value="1"/>
</dbReference>
<proteinExistence type="predicted"/>
<dbReference type="AlphaFoldDB" id="A8SB03"/>
<dbReference type="Gene3D" id="1.10.357.10">
    <property type="entry name" value="Tetracycline Repressor, domain 2"/>
    <property type="match status" value="1"/>
</dbReference>
<dbReference type="Proteomes" id="UP000005945">
    <property type="component" value="Unassembled WGS sequence"/>
</dbReference>
<feature type="DNA-binding region" description="H-T-H motif" evidence="2">
    <location>
        <begin position="40"/>
        <end position="59"/>
    </location>
</feature>
<dbReference type="EMBL" id="ABED02000025">
    <property type="protein sequence ID" value="EDP21703.1"/>
    <property type="molecule type" value="Genomic_DNA"/>
</dbReference>
<organism evidence="4 5">
    <name type="scientific">Faecalibacterium prausnitzii M21/2</name>
    <dbReference type="NCBI Taxonomy" id="411485"/>
    <lineage>
        <taxon>Bacteria</taxon>
        <taxon>Bacillati</taxon>
        <taxon>Bacillota</taxon>
        <taxon>Clostridia</taxon>
        <taxon>Eubacteriales</taxon>
        <taxon>Oscillospiraceae</taxon>
        <taxon>Faecalibacterium</taxon>
    </lineage>
</organism>
<feature type="domain" description="HTH tetR-type" evidence="3">
    <location>
        <begin position="18"/>
        <end position="77"/>
    </location>
</feature>
<dbReference type="GO" id="GO:0003700">
    <property type="term" value="F:DNA-binding transcription factor activity"/>
    <property type="evidence" value="ECO:0007669"/>
    <property type="project" value="TreeGrafter"/>
</dbReference>
<evidence type="ECO:0000259" key="3">
    <source>
        <dbReference type="PROSITE" id="PS50977"/>
    </source>
</evidence>
<evidence type="ECO:0000313" key="5">
    <source>
        <dbReference type="Proteomes" id="UP000005945"/>
    </source>
</evidence>
<dbReference type="SUPFAM" id="SSF46689">
    <property type="entry name" value="Homeodomain-like"/>
    <property type="match status" value="1"/>
</dbReference>
<dbReference type="PANTHER" id="PTHR30055:SF223">
    <property type="entry name" value="HTH-TYPE TRANSCRIPTIONAL REGULATOR UIDR"/>
    <property type="match status" value="1"/>
</dbReference>
<dbReference type="HOGENOM" id="CLU_069356_30_3_9"/>
<dbReference type="InterPro" id="IPR050109">
    <property type="entry name" value="HTH-type_TetR-like_transc_reg"/>
</dbReference>
<name>A8SB03_9FIRM</name>
<evidence type="ECO:0000313" key="4">
    <source>
        <dbReference type="EMBL" id="EDP21703.1"/>
    </source>
</evidence>
<dbReference type="GO" id="GO:0000976">
    <property type="term" value="F:transcription cis-regulatory region binding"/>
    <property type="evidence" value="ECO:0007669"/>
    <property type="project" value="TreeGrafter"/>
</dbReference>
<evidence type="ECO:0000256" key="2">
    <source>
        <dbReference type="PROSITE-ProRule" id="PRU00335"/>
    </source>
</evidence>
<gene>
    <name evidence="4" type="ORF">FAEPRAM212_01524</name>
</gene>
<dbReference type="SUPFAM" id="SSF48498">
    <property type="entry name" value="Tetracyclin repressor-like, C-terminal domain"/>
    <property type="match status" value="1"/>
</dbReference>
<keyword evidence="1 2" id="KW-0238">DNA-binding</keyword>
<dbReference type="Pfam" id="PF00440">
    <property type="entry name" value="TetR_N"/>
    <property type="match status" value="1"/>
</dbReference>